<dbReference type="GO" id="GO:0042732">
    <property type="term" value="P:D-xylose metabolic process"/>
    <property type="evidence" value="ECO:0007669"/>
    <property type="project" value="InterPro"/>
</dbReference>
<evidence type="ECO:0000256" key="13">
    <source>
        <dbReference type="ARBA" id="ARBA00023239"/>
    </source>
</evidence>
<evidence type="ECO:0000256" key="11">
    <source>
        <dbReference type="ARBA" id="ARBA00023034"/>
    </source>
</evidence>
<evidence type="ECO:0000256" key="3">
    <source>
        <dbReference type="ARBA" id="ARBA00005100"/>
    </source>
</evidence>
<comment type="similarity">
    <text evidence="4">Belongs to the NAD(P)-dependent epimerase/dehydratase family. UDP-glucuronic acid decarboxylase subfamily.</text>
</comment>
<keyword evidence="13" id="KW-0456">Lyase</keyword>
<comment type="cofactor">
    <cofactor evidence="1">
        <name>NAD(+)</name>
        <dbReference type="ChEBI" id="CHEBI:57540"/>
    </cofactor>
</comment>
<dbReference type="GO" id="GO:0033320">
    <property type="term" value="P:UDP-D-xylose biosynthetic process"/>
    <property type="evidence" value="ECO:0007669"/>
    <property type="project" value="UniProtKB-UniPathway"/>
</dbReference>
<evidence type="ECO:0000256" key="5">
    <source>
        <dbReference type="ARBA" id="ARBA00012290"/>
    </source>
</evidence>
<dbReference type="SUPFAM" id="SSF51735">
    <property type="entry name" value="NAD(P)-binding Rossmann-fold domains"/>
    <property type="match status" value="1"/>
</dbReference>
<gene>
    <name evidence="15" type="ORF">SCALIN_C11_0060</name>
</gene>
<comment type="caution">
    <text evidence="15">The sequence shown here is derived from an EMBL/GenBank/DDBJ whole genome shotgun (WGS) entry which is preliminary data.</text>
</comment>
<dbReference type="UniPathway" id="UPA00796">
    <property type="reaction ID" value="UER00771"/>
</dbReference>
<comment type="pathway">
    <text evidence="3">Nucleotide-sugar biosynthesis; UDP-alpha-D-xylose biosynthesis; UDP-alpha-D-xylose from UDP-alpha-D-glucuronate: step 1/1.</text>
</comment>
<dbReference type="GO" id="GO:0048040">
    <property type="term" value="F:UDP-glucuronate decarboxylase activity"/>
    <property type="evidence" value="ECO:0007669"/>
    <property type="project" value="UniProtKB-EC"/>
</dbReference>
<comment type="subcellular location">
    <subcellularLocation>
        <location evidence="2">Golgi apparatus</location>
        <location evidence="2">Golgi stack membrane</location>
        <topology evidence="2">Single-pass type II membrane protein</topology>
    </subcellularLocation>
</comment>
<feature type="domain" description="NAD(P)-binding" evidence="14">
    <location>
        <begin position="4"/>
        <end position="309"/>
    </location>
</feature>
<evidence type="ECO:0000313" key="16">
    <source>
        <dbReference type="Proteomes" id="UP000218542"/>
    </source>
</evidence>
<proteinExistence type="inferred from homology"/>
<sequence>MQVLVTGGAGFIGSHLCERLLEDGHRVVAIDDLSTGNTENLTGCMENKDFSFFSGSVLDEQAMHTLVSKSDIIYHLAAAVGVKLIIEQPVRTIETNIKGTEVTLNLAKKFGKKVLIASTSEVYGKSERVPFREDDDCLLGSTTFSRWSYACSKAVDEFLGLAYCKQYGVPVLIIRLFNTVGERQTGQYGMVVPRFVEAALSGKPLLIYGDGRQTRCFAYVKDVINGMIALVNNSSSYGNVYNIGSTEEITINKLAEKIKKMTGSSSTIRYVPYKEAYGQAFDDMKRRIPCIDKIQNHVDYNPEISLDDTLGIIIDYLRKDVNSNMKNVLKETSS</sequence>
<evidence type="ECO:0000256" key="9">
    <source>
        <dbReference type="ARBA" id="ARBA00022989"/>
    </source>
</evidence>
<evidence type="ECO:0000256" key="1">
    <source>
        <dbReference type="ARBA" id="ARBA00001911"/>
    </source>
</evidence>
<evidence type="ECO:0000256" key="8">
    <source>
        <dbReference type="ARBA" id="ARBA00022968"/>
    </source>
</evidence>
<evidence type="ECO:0000256" key="6">
    <source>
        <dbReference type="ARBA" id="ARBA00022692"/>
    </source>
</evidence>
<keyword evidence="8" id="KW-0735">Signal-anchor</keyword>
<dbReference type="Pfam" id="PF16363">
    <property type="entry name" value="GDP_Man_Dehyd"/>
    <property type="match status" value="1"/>
</dbReference>
<keyword evidence="12" id="KW-0472">Membrane</keyword>
<dbReference type="GO" id="GO:0070403">
    <property type="term" value="F:NAD+ binding"/>
    <property type="evidence" value="ECO:0007669"/>
    <property type="project" value="InterPro"/>
</dbReference>
<dbReference type="OrthoDB" id="258549at2"/>
<keyword evidence="6" id="KW-0812">Transmembrane</keyword>
<dbReference type="RefSeq" id="WP_096893841.1">
    <property type="nucleotide sequence ID" value="NZ_BAOS01000011.1"/>
</dbReference>
<evidence type="ECO:0000313" key="15">
    <source>
        <dbReference type="EMBL" id="GAX60449.1"/>
    </source>
</evidence>
<dbReference type="InterPro" id="IPR036291">
    <property type="entry name" value="NAD(P)-bd_dom_sf"/>
</dbReference>
<evidence type="ECO:0000256" key="10">
    <source>
        <dbReference type="ARBA" id="ARBA00023027"/>
    </source>
</evidence>
<evidence type="ECO:0000256" key="4">
    <source>
        <dbReference type="ARBA" id="ARBA00007505"/>
    </source>
</evidence>
<reference evidence="16" key="1">
    <citation type="journal article" date="2017" name="Environ. Microbiol. Rep.">
        <title>Genetic Diversity of Marine Anaerobic Ammonium-Oxidizing Bacteria as Revealed by Genomic and Proteomic Analyses of 'Candidatus Scalindua japonica'.</title>
        <authorList>
            <person name="Oshiki M."/>
            <person name="Mizuto K."/>
            <person name="Kimura Z."/>
            <person name="Kindaichi T."/>
            <person name="Satoh H."/>
            <person name="Okabe S."/>
        </authorList>
    </citation>
    <scope>NUCLEOTIDE SEQUENCE [LARGE SCALE GENOMIC DNA]</scope>
    <source>
        <strain evidence="16">husup-a2</strain>
    </source>
</reference>
<keyword evidence="10" id="KW-0520">NAD</keyword>
<evidence type="ECO:0000256" key="12">
    <source>
        <dbReference type="ARBA" id="ARBA00023136"/>
    </source>
</evidence>
<keyword evidence="11" id="KW-0333">Golgi apparatus</keyword>
<evidence type="ECO:0000256" key="2">
    <source>
        <dbReference type="ARBA" id="ARBA00004447"/>
    </source>
</evidence>
<organism evidence="15 16">
    <name type="scientific">Candidatus Scalindua japonica</name>
    <dbReference type="NCBI Taxonomy" id="1284222"/>
    <lineage>
        <taxon>Bacteria</taxon>
        <taxon>Pseudomonadati</taxon>
        <taxon>Planctomycetota</taxon>
        <taxon>Candidatus Brocadiia</taxon>
        <taxon>Candidatus Brocadiales</taxon>
        <taxon>Candidatus Scalinduaceae</taxon>
        <taxon>Candidatus Scalindua</taxon>
    </lineage>
</organism>
<dbReference type="AlphaFoldDB" id="A0A286TX32"/>
<keyword evidence="16" id="KW-1185">Reference proteome</keyword>
<keyword evidence="7" id="KW-0210">Decarboxylase</keyword>
<dbReference type="InterPro" id="IPR044516">
    <property type="entry name" value="UXS-like"/>
</dbReference>
<protein>
    <recommendedName>
        <fullName evidence="5">UDP-glucuronate decarboxylase</fullName>
        <ecNumber evidence="5">4.1.1.35</ecNumber>
    </recommendedName>
</protein>
<dbReference type="InterPro" id="IPR016040">
    <property type="entry name" value="NAD(P)-bd_dom"/>
</dbReference>
<evidence type="ECO:0000256" key="7">
    <source>
        <dbReference type="ARBA" id="ARBA00022793"/>
    </source>
</evidence>
<dbReference type="Gene3D" id="3.40.50.720">
    <property type="entry name" value="NAD(P)-binding Rossmann-like Domain"/>
    <property type="match status" value="1"/>
</dbReference>
<dbReference type="EMBL" id="BAOS01000011">
    <property type="protein sequence ID" value="GAX60449.1"/>
    <property type="molecule type" value="Genomic_DNA"/>
</dbReference>
<keyword evidence="9" id="KW-1133">Transmembrane helix</keyword>
<dbReference type="GO" id="GO:0005737">
    <property type="term" value="C:cytoplasm"/>
    <property type="evidence" value="ECO:0007669"/>
    <property type="project" value="TreeGrafter"/>
</dbReference>
<dbReference type="PANTHER" id="PTHR43078:SF6">
    <property type="entry name" value="UDP-GLUCURONIC ACID DECARBOXYLASE 1"/>
    <property type="match status" value="1"/>
</dbReference>
<dbReference type="EC" id="4.1.1.35" evidence="5"/>
<accession>A0A286TX32</accession>
<dbReference type="Proteomes" id="UP000218542">
    <property type="component" value="Unassembled WGS sequence"/>
</dbReference>
<evidence type="ECO:0000259" key="14">
    <source>
        <dbReference type="Pfam" id="PF16363"/>
    </source>
</evidence>
<name>A0A286TX32_9BACT</name>
<dbReference type="PANTHER" id="PTHR43078">
    <property type="entry name" value="UDP-GLUCURONIC ACID DECARBOXYLASE-RELATED"/>
    <property type="match status" value="1"/>
</dbReference>